<evidence type="ECO:0000313" key="3">
    <source>
        <dbReference type="EMBL" id="RZF21010.1"/>
    </source>
</evidence>
<evidence type="ECO:0000313" key="4">
    <source>
        <dbReference type="Proteomes" id="UP000443582"/>
    </source>
</evidence>
<accession>A0ABY0IDI5</accession>
<protein>
    <submittedName>
        <fullName evidence="3">3-hxdroxyacyl-CoA dehydrogenase</fullName>
    </submittedName>
</protein>
<dbReference type="RefSeq" id="WP_115363388.1">
    <property type="nucleotide sequence ID" value="NZ_QDKL01000003.1"/>
</dbReference>
<name>A0ABY0IDI5_9BACT</name>
<dbReference type="PANTHER" id="PTHR11941:SF54">
    <property type="entry name" value="ENOYL-COA HYDRATASE, MITOCHONDRIAL"/>
    <property type="match status" value="1"/>
</dbReference>
<dbReference type="Gene3D" id="1.10.12.10">
    <property type="entry name" value="Lyase 2-enoyl-coa Hydratase, Chain A, domain 2"/>
    <property type="match status" value="1"/>
</dbReference>
<reference evidence="4" key="1">
    <citation type="journal article" date="2019" name="Int. J. Syst. Evol. Microbiol.">
        <title>Halobacteriovorax valvorus sp. nov., a novel prokaryotic predator isolated from coastal seawater of China.</title>
        <authorList>
            <person name="Chen M.-X."/>
        </authorList>
    </citation>
    <scope>NUCLEOTIDE SEQUENCE [LARGE SCALE GENOMIC DNA]</scope>
    <source>
        <strain evidence="4">BL9</strain>
    </source>
</reference>
<dbReference type="Pfam" id="PF00378">
    <property type="entry name" value="ECH_1"/>
    <property type="match status" value="1"/>
</dbReference>
<dbReference type="EMBL" id="QDKL01000003">
    <property type="protein sequence ID" value="RZF21010.1"/>
    <property type="molecule type" value="Genomic_DNA"/>
</dbReference>
<comment type="caution">
    <text evidence="3">The sequence shown here is derived from an EMBL/GenBank/DDBJ whole genome shotgun (WGS) entry which is preliminary data.</text>
</comment>
<dbReference type="InterPro" id="IPR014748">
    <property type="entry name" value="Enoyl-CoA_hydra_C"/>
</dbReference>
<evidence type="ECO:0000256" key="2">
    <source>
        <dbReference type="ARBA" id="ARBA00023239"/>
    </source>
</evidence>
<keyword evidence="2" id="KW-0456">Lyase</keyword>
<proteinExistence type="inferred from homology"/>
<dbReference type="InterPro" id="IPR001753">
    <property type="entry name" value="Enoyl-CoA_hydra/iso"/>
</dbReference>
<evidence type="ECO:0000256" key="1">
    <source>
        <dbReference type="ARBA" id="ARBA00005254"/>
    </source>
</evidence>
<dbReference type="PANTHER" id="PTHR11941">
    <property type="entry name" value="ENOYL-COA HYDRATASE-RELATED"/>
    <property type="match status" value="1"/>
</dbReference>
<comment type="similarity">
    <text evidence="1">Belongs to the enoyl-CoA hydratase/isomerase family.</text>
</comment>
<dbReference type="InterPro" id="IPR029045">
    <property type="entry name" value="ClpP/crotonase-like_dom_sf"/>
</dbReference>
<keyword evidence="4" id="KW-1185">Reference proteome</keyword>
<dbReference type="SUPFAM" id="SSF52096">
    <property type="entry name" value="ClpP/crotonase"/>
    <property type="match status" value="1"/>
</dbReference>
<dbReference type="Proteomes" id="UP000443582">
    <property type="component" value="Unassembled WGS sequence"/>
</dbReference>
<dbReference type="Gene3D" id="3.90.226.10">
    <property type="entry name" value="2-enoyl-CoA Hydratase, Chain A, domain 1"/>
    <property type="match status" value="1"/>
</dbReference>
<organism evidence="3 4">
    <name type="scientific">Halobacteriovorax vibrionivorans</name>
    <dbReference type="NCBI Taxonomy" id="2152716"/>
    <lineage>
        <taxon>Bacteria</taxon>
        <taxon>Pseudomonadati</taxon>
        <taxon>Bdellovibrionota</taxon>
        <taxon>Bacteriovoracia</taxon>
        <taxon>Bacteriovoracales</taxon>
        <taxon>Halobacteriovoraceae</taxon>
        <taxon>Halobacteriovorax</taxon>
    </lineage>
</organism>
<sequence length="271" mass="29554">MAIYGYEFEQLKVEKNGHVLWLSLDNPKMANAITNKMIASLTEVLEYADTDSEVRVIVISGEGDNFCAGGDIKAMQARKGMFAGEPFELRNRYSKGIQNIPRTIEKLQTPVIAMVHGGAIGAGCDLVAMCDLAIASDDAKFGETFCKLSLVPGDGGPYFLTRKVGYTKAMEMYLTGRIYTAKESMHMGLINNIVTGEDLKLAVSATANEIAANAPVAVQLTKTAMKRASRDDLESHLNLMSAYQGIAQRTNDHFEGLSALKEKRNPDFKGN</sequence>
<dbReference type="CDD" id="cd06558">
    <property type="entry name" value="crotonase-like"/>
    <property type="match status" value="1"/>
</dbReference>
<gene>
    <name evidence="3" type="ORF">DAY19_13600</name>
</gene>